<name>A0A0A8Y7Z3_ARUDO</name>
<dbReference type="AlphaFoldDB" id="A0A0A8Y7Z3"/>
<reference evidence="1" key="2">
    <citation type="journal article" date="2015" name="Data Brief">
        <title>Shoot transcriptome of the giant reed, Arundo donax.</title>
        <authorList>
            <person name="Barrero R.A."/>
            <person name="Guerrero F.D."/>
            <person name="Moolhuijzen P."/>
            <person name="Goolsby J.A."/>
            <person name="Tidwell J."/>
            <person name="Bellgard S.E."/>
            <person name="Bellgard M.I."/>
        </authorList>
    </citation>
    <scope>NUCLEOTIDE SEQUENCE</scope>
    <source>
        <tissue evidence="1">Shoot tissue taken approximately 20 cm above the soil surface</tissue>
    </source>
</reference>
<protein>
    <submittedName>
        <fullName evidence="1">Uncharacterized protein</fullName>
    </submittedName>
</protein>
<proteinExistence type="predicted"/>
<accession>A0A0A8Y7Z3</accession>
<evidence type="ECO:0000313" key="1">
    <source>
        <dbReference type="EMBL" id="JAD22281.1"/>
    </source>
</evidence>
<organism evidence="1">
    <name type="scientific">Arundo donax</name>
    <name type="common">Giant reed</name>
    <name type="synonym">Donax arundinaceus</name>
    <dbReference type="NCBI Taxonomy" id="35708"/>
    <lineage>
        <taxon>Eukaryota</taxon>
        <taxon>Viridiplantae</taxon>
        <taxon>Streptophyta</taxon>
        <taxon>Embryophyta</taxon>
        <taxon>Tracheophyta</taxon>
        <taxon>Spermatophyta</taxon>
        <taxon>Magnoliopsida</taxon>
        <taxon>Liliopsida</taxon>
        <taxon>Poales</taxon>
        <taxon>Poaceae</taxon>
        <taxon>PACMAD clade</taxon>
        <taxon>Arundinoideae</taxon>
        <taxon>Arundineae</taxon>
        <taxon>Arundo</taxon>
    </lineage>
</organism>
<reference evidence="1" key="1">
    <citation type="submission" date="2014-09" db="EMBL/GenBank/DDBJ databases">
        <authorList>
            <person name="Magalhaes I.L.F."/>
            <person name="Oliveira U."/>
            <person name="Santos F.R."/>
            <person name="Vidigal T.H.D.A."/>
            <person name="Brescovit A.D."/>
            <person name="Santos A.J."/>
        </authorList>
    </citation>
    <scope>NUCLEOTIDE SEQUENCE</scope>
    <source>
        <tissue evidence="1">Shoot tissue taken approximately 20 cm above the soil surface</tissue>
    </source>
</reference>
<dbReference type="EMBL" id="GBRH01275614">
    <property type="protein sequence ID" value="JAD22281.1"/>
    <property type="molecule type" value="Transcribed_RNA"/>
</dbReference>
<sequence length="53" mass="5915">MSIPLFPISLAANALCPFLPQSLVNIFSPPLPEFVHTSPNQKEMKKIFAGRIY</sequence>